<dbReference type="EC" id="2.7.7.108" evidence="5"/>
<accession>A0A1A9KIJ8</accession>
<evidence type="ECO:0000256" key="7">
    <source>
        <dbReference type="ARBA" id="ARBA00048696"/>
    </source>
</evidence>
<dbReference type="GO" id="GO:0051302">
    <property type="term" value="P:regulation of cell division"/>
    <property type="evidence" value="ECO:0007669"/>
    <property type="project" value="TreeGrafter"/>
</dbReference>
<dbReference type="Gene3D" id="1.10.3290.10">
    <property type="entry name" value="Fido-like domain"/>
    <property type="match status" value="1"/>
</dbReference>
<protein>
    <recommendedName>
        <fullName evidence="5">protein adenylyltransferase</fullName>
        <ecNumber evidence="5">2.7.7.108</ecNumber>
    </recommendedName>
</protein>
<gene>
    <name evidence="9" type="ORF">A9C11_26525</name>
</gene>
<organism evidence="9 10">
    <name type="scientific">Pseudomonas citronellolis</name>
    <dbReference type="NCBI Taxonomy" id="53408"/>
    <lineage>
        <taxon>Bacteria</taxon>
        <taxon>Pseudomonadati</taxon>
        <taxon>Pseudomonadota</taxon>
        <taxon>Gammaproteobacteria</taxon>
        <taxon>Pseudomonadales</taxon>
        <taxon>Pseudomonadaceae</taxon>
        <taxon>Pseudomonas</taxon>
    </lineage>
</organism>
<proteinExistence type="predicted"/>
<dbReference type="PROSITE" id="PS51459">
    <property type="entry name" value="FIDO"/>
    <property type="match status" value="1"/>
</dbReference>
<feature type="domain" description="Fido" evidence="8">
    <location>
        <begin position="53"/>
        <end position="190"/>
    </location>
</feature>
<dbReference type="InterPro" id="IPR036597">
    <property type="entry name" value="Fido-like_dom_sf"/>
</dbReference>
<evidence type="ECO:0000313" key="9">
    <source>
        <dbReference type="EMBL" id="ANI17324.1"/>
    </source>
</evidence>
<evidence type="ECO:0000256" key="4">
    <source>
        <dbReference type="ARBA" id="ARBA00022840"/>
    </source>
</evidence>
<dbReference type="NCBIfam" id="NF007672">
    <property type="entry name" value="PRK10347.1"/>
    <property type="match status" value="1"/>
</dbReference>
<keyword evidence="1" id="KW-0808">Transferase</keyword>
<reference evidence="9 10" key="1">
    <citation type="submission" date="2016-05" db="EMBL/GenBank/DDBJ databases">
        <title>Genome Sequence of Pseudomonas citronellolis Strain SJTE-3, an Estrogens and Persistent Organic Pollutants degradation strain.</title>
        <authorList>
            <person name="Liang R."/>
        </authorList>
    </citation>
    <scope>NUCLEOTIDE SEQUENCE [LARGE SCALE GENOMIC DNA]</scope>
    <source>
        <strain evidence="9 10">SJTE-3</strain>
    </source>
</reference>
<dbReference type="GO" id="GO:0005524">
    <property type="term" value="F:ATP binding"/>
    <property type="evidence" value="ECO:0007669"/>
    <property type="project" value="UniProtKB-KW"/>
</dbReference>
<dbReference type="Pfam" id="PF02661">
    <property type="entry name" value="Fic"/>
    <property type="match status" value="1"/>
</dbReference>
<dbReference type="SUPFAM" id="SSF140931">
    <property type="entry name" value="Fic-like"/>
    <property type="match status" value="1"/>
</dbReference>
<dbReference type="GO" id="GO:0070733">
    <property type="term" value="F:AMPylase activity"/>
    <property type="evidence" value="ECO:0007669"/>
    <property type="project" value="UniProtKB-EC"/>
</dbReference>
<evidence type="ECO:0000259" key="8">
    <source>
        <dbReference type="PROSITE" id="PS51459"/>
    </source>
</evidence>
<dbReference type="PANTHER" id="PTHR39560">
    <property type="entry name" value="PROTEIN ADENYLYLTRANSFERASE FIC-RELATED"/>
    <property type="match status" value="1"/>
</dbReference>
<dbReference type="EMBL" id="CP015878">
    <property type="protein sequence ID" value="ANI17324.1"/>
    <property type="molecule type" value="Genomic_DNA"/>
</dbReference>
<dbReference type="InterPro" id="IPR003812">
    <property type="entry name" value="Fido"/>
</dbReference>
<keyword evidence="3" id="KW-0547">Nucleotide-binding</keyword>
<dbReference type="RefSeq" id="WP_064584312.1">
    <property type="nucleotide sequence ID" value="NZ_CP015878.1"/>
</dbReference>
<dbReference type="PANTHER" id="PTHR39560:SF1">
    <property type="entry name" value="PROTEIN ADENYLYLTRANSFERASE FIC-RELATED"/>
    <property type="match status" value="1"/>
</dbReference>
<evidence type="ECO:0000256" key="2">
    <source>
        <dbReference type="ARBA" id="ARBA00022695"/>
    </source>
</evidence>
<evidence type="ECO:0000313" key="10">
    <source>
        <dbReference type="Proteomes" id="UP000077748"/>
    </source>
</evidence>
<dbReference type="AlphaFoldDB" id="A0A1A9KIJ8"/>
<evidence type="ECO:0000256" key="6">
    <source>
        <dbReference type="ARBA" id="ARBA00047939"/>
    </source>
</evidence>
<comment type="catalytic activity">
    <reaction evidence="7">
        <text>L-tyrosyl-[protein] + ATP = O-(5'-adenylyl)-L-tyrosyl-[protein] + diphosphate</text>
        <dbReference type="Rhea" id="RHEA:54288"/>
        <dbReference type="Rhea" id="RHEA-COMP:10136"/>
        <dbReference type="Rhea" id="RHEA-COMP:13846"/>
        <dbReference type="ChEBI" id="CHEBI:30616"/>
        <dbReference type="ChEBI" id="CHEBI:33019"/>
        <dbReference type="ChEBI" id="CHEBI:46858"/>
        <dbReference type="ChEBI" id="CHEBI:83624"/>
        <dbReference type="EC" id="2.7.7.108"/>
    </reaction>
</comment>
<keyword evidence="4" id="KW-0067">ATP-binding</keyword>
<evidence type="ECO:0000256" key="1">
    <source>
        <dbReference type="ARBA" id="ARBA00022679"/>
    </source>
</evidence>
<name>A0A1A9KIJ8_9PSED</name>
<dbReference type="Proteomes" id="UP000077748">
    <property type="component" value="Chromosome"/>
</dbReference>
<evidence type="ECO:0000256" key="5">
    <source>
        <dbReference type="ARBA" id="ARBA00034531"/>
    </source>
</evidence>
<sequence length="198" mass="22955">MDKYGAGQDPYCYPGTSVLRNRLDLHSDDLLSRAERDLSEIAASHLDFEPPPYDLAYLKRIHHALFQDLYDWAGQIRSVDISKRDTHFCNVNRIEPEADKIFRAMARANWFEGYERERLIVAVAEHYGDLNMIHPFREGNGRAQRILFEHLIVNVGFEVSWWAVEENEWIGANIDAVLCDYRALERIFARCIGQPIGS</sequence>
<keyword evidence="2" id="KW-0548">Nucleotidyltransferase</keyword>
<comment type="catalytic activity">
    <reaction evidence="6">
        <text>L-threonyl-[protein] + ATP = 3-O-(5'-adenylyl)-L-threonyl-[protein] + diphosphate</text>
        <dbReference type="Rhea" id="RHEA:54292"/>
        <dbReference type="Rhea" id="RHEA-COMP:11060"/>
        <dbReference type="Rhea" id="RHEA-COMP:13847"/>
        <dbReference type="ChEBI" id="CHEBI:30013"/>
        <dbReference type="ChEBI" id="CHEBI:30616"/>
        <dbReference type="ChEBI" id="CHEBI:33019"/>
        <dbReference type="ChEBI" id="CHEBI:138113"/>
        <dbReference type="EC" id="2.7.7.108"/>
    </reaction>
</comment>
<evidence type="ECO:0000256" key="3">
    <source>
        <dbReference type="ARBA" id="ARBA00022741"/>
    </source>
</evidence>